<comment type="caution">
    <text evidence="2">The sequence shown here is derived from an EMBL/GenBank/DDBJ whole genome shotgun (WGS) entry which is preliminary data.</text>
</comment>
<dbReference type="EMBL" id="JAZHYN010000020">
    <property type="protein sequence ID" value="MEF3366569.1"/>
    <property type="molecule type" value="Genomic_DNA"/>
</dbReference>
<proteinExistence type="predicted"/>
<dbReference type="Proteomes" id="UP001350748">
    <property type="component" value="Unassembled WGS sequence"/>
</dbReference>
<keyword evidence="1" id="KW-0472">Membrane</keyword>
<reference evidence="2 3" key="1">
    <citation type="submission" date="2024-02" db="EMBL/GenBank/DDBJ databases">
        <authorList>
            <person name="Grouzdev D."/>
        </authorList>
    </citation>
    <scope>NUCLEOTIDE SEQUENCE [LARGE SCALE GENOMIC DNA]</scope>
    <source>
        <strain evidence="2 3">9N</strain>
    </source>
</reference>
<feature type="transmembrane region" description="Helical" evidence="1">
    <location>
        <begin position="20"/>
        <end position="41"/>
    </location>
</feature>
<evidence type="ECO:0000256" key="1">
    <source>
        <dbReference type="SAM" id="Phobius"/>
    </source>
</evidence>
<sequence>MEAQTTTGQNSSGRVAKGDVLTVVLALAAIVLGNMFLVRALDIALDAWAH</sequence>
<evidence type="ECO:0000313" key="2">
    <source>
        <dbReference type="EMBL" id="MEF3366569.1"/>
    </source>
</evidence>
<dbReference type="RefSeq" id="WP_332081590.1">
    <property type="nucleotide sequence ID" value="NZ_JAZHYN010000020.1"/>
</dbReference>
<gene>
    <name evidence="2" type="ORF">V3H18_08495</name>
</gene>
<accession>A0ABU7XGR2</accession>
<evidence type="ECO:0000313" key="3">
    <source>
        <dbReference type="Proteomes" id="UP001350748"/>
    </source>
</evidence>
<protein>
    <submittedName>
        <fullName evidence="2">Uncharacterized protein</fullName>
    </submittedName>
</protein>
<name>A0ABU7XGR2_9HYPH</name>
<keyword evidence="1" id="KW-1133">Transmembrane helix</keyword>
<keyword evidence="3" id="KW-1185">Reference proteome</keyword>
<keyword evidence="1" id="KW-0812">Transmembrane</keyword>
<organism evidence="2 3">
    <name type="scientific">Methylocystis borbori</name>
    <dbReference type="NCBI Taxonomy" id="3118750"/>
    <lineage>
        <taxon>Bacteria</taxon>
        <taxon>Pseudomonadati</taxon>
        <taxon>Pseudomonadota</taxon>
        <taxon>Alphaproteobacteria</taxon>
        <taxon>Hyphomicrobiales</taxon>
        <taxon>Methylocystaceae</taxon>
        <taxon>Methylocystis</taxon>
    </lineage>
</organism>